<dbReference type="GO" id="GO:0055085">
    <property type="term" value="P:transmembrane transport"/>
    <property type="evidence" value="ECO:0007669"/>
    <property type="project" value="InterPro"/>
</dbReference>
<accession>A0A2S4JJJ2</accession>
<keyword evidence="4" id="KW-1003">Cell membrane</keyword>
<dbReference type="Proteomes" id="UP000237350">
    <property type="component" value="Unassembled WGS sequence"/>
</dbReference>
<reference evidence="11" key="1">
    <citation type="submission" date="2015-12" db="EMBL/GenBank/DDBJ databases">
        <authorList>
            <person name="Lodha T.D."/>
            <person name="Chintalapati S."/>
            <person name="Chintalapati V.R."/>
            <person name="Sravanthi T."/>
        </authorList>
    </citation>
    <scope>NUCLEOTIDE SEQUENCE [LARGE SCALE GENOMIC DNA]</scope>
    <source>
        <strain evidence="11">JC133</strain>
    </source>
</reference>
<comment type="caution">
    <text evidence="10">The sequence shown here is derived from an EMBL/GenBank/DDBJ whole genome shotgun (WGS) entry which is preliminary data.</text>
</comment>
<dbReference type="PANTHER" id="PTHR43744:SF8">
    <property type="entry name" value="SN-GLYCEROL-3-PHOSPHATE TRANSPORT SYSTEM PERMEASE PROTEIN UGPE"/>
    <property type="match status" value="1"/>
</dbReference>
<feature type="transmembrane region" description="Helical" evidence="8">
    <location>
        <begin position="195"/>
        <end position="216"/>
    </location>
</feature>
<dbReference type="InterPro" id="IPR035906">
    <property type="entry name" value="MetI-like_sf"/>
</dbReference>
<comment type="subcellular location">
    <subcellularLocation>
        <location evidence="1 8">Cell membrane</location>
        <topology evidence="1 8">Multi-pass membrane protein</topology>
    </subcellularLocation>
</comment>
<evidence type="ECO:0000259" key="9">
    <source>
        <dbReference type="PROSITE" id="PS50928"/>
    </source>
</evidence>
<dbReference type="SUPFAM" id="SSF161098">
    <property type="entry name" value="MetI-like"/>
    <property type="match status" value="1"/>
</dbReference>
<gene>
    <name evidence="10" type="ORF">AU468_10255</name>
</gene>
<dbReference type="AlphaFoldDB" id="A0A2S4JJJ2"/>
<dbReference type="PROSITE" id="PS50928">
    <property type="entry name" value="ABC_TM1"/>
    <property type="match status" value="1"/>
</dbReference>
<keyword evidence="11" id="KW-1185">Reference proteome</keyword>
<dbReference type="Gene3D" id="1.10.3720.10">
    <property type="entry name" value="MetI-like"/>
    <property type="match status" value="1"/>
</dbReference>
<evidence type="ECO:0000256" key="5">
    <source>
        <dbReference type="ARBA" id="ARBA00022692"/>
    </source>
</evidence>
<evidence type="ECO:0000313" key="11">
    <source>
        <dbReference type="Proteomes" id="UP000237350"/>
    </source>
</evidence>
<dbReference type="EMBL" id="LPWH01000093">
    <property type="protein sequence ID" value="POQ99695.1"/>
    <property type="molecule type" value="Genomic_DNA"/>
</dbReference>
<evidence type="ECO:0000256" key="4">
    <source>
        <dbReference type="ARBA" id="ARBA00022475"/>
    </source>
</evidence>
<evidence type="ECO:0000256" key="1">
    <source>
        <dbReference type="ARBA" id="ARBA00004651"/>
    </source>
</evidence>
<evidence type="ECO:0000256" key="7">
    <source>
        <dbReference type="ARBA" id="ARBA00023136"/>
    </source>
</evidence>
<evidence type="ECO:0000313" key="10">
    <source>
        <dbReference type="EMBL" id="POQ99695.1"/>
    </source>
</evidence>
<feature type="domain" description="ABC transmembrane type-1" evidence="9">
    <location>
        <begin position="85"/>
        <end position="274"/>
    </location>
</feature>
<keyword evidence="5 8" id="KW-0812">Transmembrane</keyword>
<dbReference type="GO" id="GO:0005886">
    <property type="term" value="C:plasma membrane"/>
    <property type="evidence" value="ECO:0007669"/>
    <property type="project" value="UniProtKB-SubCell"/>
</dbReference>
<keyword evidence="6 8" id="KW-1133">Transmembrane helix</keyword>
<comment type="similarity">
    <text evidence="8">Belongs to the binding-protein-dependent transport system permease family.</text>
</comment>
<keyword evidence="3 8" id="KW-0813">Transport</keyword>
<feature type="transmembrane region" description="Helical" evidence="8">
    <location>
        <begin position="253"/>
        <end position="274"/>
    </location>
</feature>
<proteinExistence type="inferred from homology"/>
<feature type="transmembrane region" description="Helical" evidence="8">
    <location>
        <begin position="21"/>
        <end position="46"/>
    </location>
</feature>
<evidence type="ECO:0000256" key="3">
    <source>
        <dbReference type="ARBA" id="ARBA00022448"/>
    </source>
</evidence>
<dbReference type="CDD" id="cd06261">
    <property type="entry name" value="TM_PBP2"/>
    <property type="match status" value="1"/>
</dbReference>
<protein>
    <recommendedName>
        <fullName evidence="2">sn-glycerol-3-phosphate transport system permease protein UgpE</fullName>
    </recommendedName>
</protein>
<sequence length="290" mass="32218">MQHLTHLPWKELPRRYGAGALGLLIMGSLLAFTVLPLIFMVTASVMPSGEIMRMPYPWIPSELAFRNYYRALAGHDESFIFVRNIMNSLIVSSSVTVTTVILGALTGYSLAKFQYKGRIVIFMMIMATMMIPFETIMIPLYMVATKLGMQNSYAGLILPFMLNAFGVFMMRQYYSTFPGEFLDAARVDGMGEISIFGKIILPNTGPAIATLAILAFRSQWDTLLWPLLIAQSHEMKTIPVYIVQFAAERTADYGAMMAVATIASVPMFVLFIALSRYFTGGAAVFSARKG</sequence>
<evidence type="ECO:0000256" key="8">
    <source>
        <dbReference type="RuleBase" id="RU363032"/>
    </source>
</evidence>
<evidence type="ECO:0000256" key="6">
    <source>
        <dbReference type="ARBA" id="ARBA00022989"/>
    </source>
</evidence>
<feature type="transmembrane region" description="Helical" evidence="8">
    <location>
        <begin position="153"/>
        <end position="174"/>
    </location>
</feature>
<organism evidence="10 11">
    <name type="scientific">Alkalispirochaeta sphaeroplastigenens</name>
    <dbReference type="NCBI Taxonomy" id="1187066"/>
    <lineage>
        <taxon>Bacteria</taxon>
        <taxon>Pseudomonadati</taxon>
        <taxon>Spirochaetota</taxon>
        <taxon>Spirochaetia</taxon>
        <taxon>Spirochaetales</taxon>
        <taxon>Spirochaetaceae</taxon>
        <taxon>Alkalispirochaeta</taxon>
    </lineage>
</organism>
<name>A0A2S4JJJ2_9SPIO</name>
<feature type="transmembrane region" description="Helical" evidence="8">
    <location>
        <begin position="85"/>
        <end position="108"/>
    </location>
</feature>
<feature type="transmembrane region" description="Helical" evidence="8">
    <location>
        <begin position="120"/>
        <end position="141"/>
    </location>
</feature>
<dbReference type="InterPro" id="IPR000515">
    <property type="entry name" value="MetI-like"/>
</dbReference>
<dbReference type="PANTHER" id="PTHR43744">
    <property type="entry name" value="ABC TRANSPORTER PERMEASE PROTEIN MG189-RELATED-RELATED"/>
    <property type="match status" value="1"/>
</dbReference>
<dbReference type="Pfam" id="PF00528">
    <property type="entry name" value="BPD_transp_1"/>
    <property type="match status" value="1"/>
</dbReference>
<evidence type="ECO:0000256" key="2">
    <source>
        <dbReference type="ARBA" id="ARBA00020515"/>
    </source>
</evidence>
<keyword evidence="7 8" id="KW-0472">Membrane</keyword>